<dbReference type="STRING" id="1895771.BGO89_04100"/>
<gene>
    <name evidence="1" type="ORF">BGO89_04100</name>
</gene>
<protein>
    <submittedName>
        <fullName evidence="1">Uncharacterized protein</fullName>
    </submittedName>
</protein>
<evidence type="ECO:0000313" key="2">
    <source>
        <dbReference type="Proteomes" id="UP000184233"/>
    </source>
</evidence>
<organism evidence="1 2">
    <name type="scientific">Candidatus Kapaibacterium thiocyanatum</name>
    <dbReference type="NCBI Taxonomy" id="1895771"/>
    <lineage>
        <taxon>Bacteria</taxon>
        <taxon>Pseudomonadati</taxon>
        <taxon>Candidatus Kapaibacteriota</taxon>
        <taxon>Candidatus Kapaibacteriia</taxon>
        <taxon>Candidatus Kapaibacteriales</taxon>
        <taxon>Candidatus Kapaibacteriaceae</taxon>
        <taxon>Candidatus Kapaibacterium</taxon>
    </lineage>
</organism>
<name>A0A1M3L5E0_9BACT</name>
<dbReference type="AlphaFoldDB" id="A0A1M3L5E0"/>
<accession>A0A1M3L5E0</accession>
<comment type="caution">
    <text evidence="1">The sequence shown here is derived from an EMBL/GenBank/DDBJ whole genome shotgun (WGS) entry which is preliminary data.</text>
</comment>
<sequence>MPLDQHKSLGSGSLLHHERPEKAITFEDEACDPDVLDRLRNAWEPHIPLRVVRGVTVAGLDLLAFQKYRQAPLTFPFPEVVEDVVVGGGVVINEERKVRSVLRFPATLDLEVLP</sequence>
<dbReference type="Proteomes" id="UP000184233">
    <property type="component" value="Unassembled WGS sequence"/>
</dbReference>
<evidence type="ECO:0000313" key="1">
    <source>
        <dbReference type="EMBL" id="OJX60760.1"/>
    </source>
</evidence>
<dbReference type="EMBL" id="MKVH01000003">
    <property type="protein sequence ID" value="OJX60760.1"/>
    <property type="molecule type" value="Genomic_DNA"/>
</dbReference>
<proteinExistence type="predicted"/>
<reference evidence="1 2" key="1">
    <citation type="submission" date="2016-09" db="EMBL/GenBank/DDBJ databases">
        <title>Genome-resolved meta-omics ties microbial dynamics to process performance in biotechnology for thiocyanate degradation.</title>
        <authorList>
            <person name="Kantor R.S."/>
            <person name="Huddy R.J."/>
            <person name="Iyer R."/>
            <person name="Thomas B.C."/>
            <person name="Brown C.T."/>
            <person name="Anantharaman K."/>
            <person name="Tringe S."/>
            <person name="Hettich R.L."/>
            <person name="Harrison S.T."/>
            <person name="Banfield J.F."/>
        </authorList>
    </citation>
    <scope>NUCLEOTIDE SEQUENCE [LARGE SCALE GENOMIC DNA]</scope>
    <source>
        <strain evidence="1">59-99</strain>
    </source>
</reference>